<dbReference type="AlphaFoldDB" id="A0A7J8SSA1"/>
<proteinExistence type="predicted"/>
<dbReference type="Proteomes" id="UP000593561">
    <property type="component" value="Unassembled WGS sequence"/>
</dbReference>
<feature type="signal peptide" evidence="1">
    <location>
        <begin position="1"/>
        <end position="17"/>
    </location>
</feature>
<evidence type="ECO:0000256" key="1">
    <source>
        <dbReference type="SAM" id="SignalP"/>
    </source>
</evidence>
<organism evidence="2 3">
    <name type="scientific">Gossypium davidsonii</name>
    <name type="common">Davidson's cotton</name>
    <name type="synonym">Gossypium klotzschianum subsp. davidsonii</name>
    <dbReference type="NCBI Taxonomy" id="34287"/>
    <lineage>
        <taxon>Eukaryota</taxon>
        <taxon>Viridiplantae</taxon>
        <taxon>Streptophyta</taxon>
        <taxon>Embryophyta</taxon>
        <taxon>Tracheophyta</taxon>
        <taxon>Spermatophyta</taxon>
        <taxon>Magnoliopsida</taxon>
        <taxon>eudicotyledons</taxon>
        <taxon>Gunneridae</taxon>
        <taxon>Pentapetalae</taxon>
        <taxon>rosids</taxon>
        <taxon>malvids</taxon>
        <taxon>Malvales</taxon>
        <taxon>Malvaceae</taxon>
        <taxon>Malvoideae</taxon>
        <taxon>Gossypium</taxon>
    </lineage>
</organism>
<feature type="chain" id="PRO_5029503108" evidence="1">
    <location>
        <begin position="18"/>
        <end position="79"/>
    </location>
</feature>
<protein>
    <submittedName>
        <fullName evidence="2">Uncharacterized protein</fullName>
    </submittedName>
</protein>
<keyword evidence="3" id="KW-1185">Reference proteome</keyword>
<reference evidence="2 3" key="1">
    <citation type="journal article" date="2019" name="Genome Biol. Evol.">
        <title>Insights into the evolution of the New World diploid cottons (Gossypium, subgenus Houzingenia) based on genome sequencing.</title>
        <authorList>
            <person name="Grover C.E."/>
            <person name="Arick M.A. 2nd"/>
            <person name="Thrash A."/>
            <person name="Conover J.L."/>
            <person name="Sanders W.S."/>
            <person name="Peterson D.G."/>
            <person name="Frelichowski J.E."/>
            <person name="Scheffler J.A."/>
            <person name="Scheffler B.E."/>
            <person name="Wendel J.F."/>
        </authorList>
    </citation>
    <scope>NUCLEOTIDE SEQUENCE [LARGE SCALE GENOMIC DNA]</scope>
    <source>
        <strain evidence="2">27</strain>
        <tissue evidence="2">Leaf</tissue>
    </source>
</reference>
<accession>A0A7J8SSA1</accession>
<dbReference type="EMBL" id="JABFAC010000011">
    <property type="protein sequence ID" value="MBA0628412.1"/>
    <property type="molecule type" value="Genomic_DNA"/>
</dbReference>
<comment type="caution">
    <text evidence="2">The sequence shown here is derived from an EMBL/GenBank/DDBJ whole genome shotgun (WGS) entry which is preliminary data.</text>
</comment>
<sequence length="79" mass="8543">MSCFILMSQCMFKASLLTSTTERPTDYPNSTAFIHATASAAKEVEMFPVGLSCPKCTSKNSAKLIGMVVKELGHLILDV</sequence>
<evidence type="ECO:0000313" key="3">
    <source>
        <dbReference type="Proteomes" id="UP000593561"/>
    </source>
</evidence>
<name>A0A7J8SSA1_GOSDV</name>
<gene>
    <name evidence="2" type="ORF">Godav_023137</name>
</gene>
<keyword evidence="1" id="KW-0732">Signal</keyword>
<evidence type="ECO:0000313" key="2">
    <source>
        <dbReference type="EMBL" id="MBA0628412.1"/>
    </source>
</evidence>